<dbReference type="PROSITE" id="PS50222">
    <property type="entry name" value="EF_HAND_2"/>
    <property type="match status" value="2"/>
</dbReference>
<dbReference type="InterPro" id="IPR011992">
    <property type="entry name" value="EF-hand-dom_pair"/>
</dbReference>
<accession>A0ABV9LRR1</accession>
<feature type="domain" description="EF-hand" evidence="1">
    <location>
        <begin position="14"/>
        <end position="49"/>
    </location>
</feature>
<evidence type="ECO:0000313" key="3">
    <source>
        <dbReference type="Proteomes" id="UP001595897"/>
    </source>
</evidence>
<name>A0ABV9LRR1_9ALTE</name>
<dbReference type="Gene3D" id="1.10.238.10">
    <property type="entry name" value="EF-hand"/>
    <property type="match status" value="1"/>
</dbReference>
<dbReference type="PROSITE" id="PS00018">
    <property type="entry name" value="EF_HAND_1"/>
    <property type="match status" value="2"/>
</dbReference>
<dbReference type="SUPFAM" id="SSF47473">
    <property type="entry name" value="EF-hand"/>
    <property type="match status" value="1"/>
</dbReference>
<evidence type="ECO:0000259" key="1">
    <source>
        <dbReference type="PROSITE" id="PS50222"/>
    </source>
</evidence>
<dbReference type="Pfam" id="PF13499">
    <property type="entry name" value="EF-hand_7"/>
    <property type="match status" value="1"/>
</dbReference>
<reference evidence="3" key="1">
    <citation type="journal article" date="2019" name="Int. J. Syst. Evol. Microbiol.">
        <title>The Global Catalogue of Microorganisms (GCM) 10K type strain sequencing project: providing services to taxonomists for standard genome sequencing and annotation.</title>
        <authorList>
            <consortium name="The Broad Institute Genomics Platform"/>
            <consortium name="The Broad Institute Genome Sequencing Center for Infectious Disease"/>
            <person name="Wu L."/>
            <person name="Ma J."/>
        </authorList>
    </citation>
    <scope>NUCLEOTIDE SEQUENCE [LARGE SCALE GENOMIC DNA]</scope>
    <source>
        <strain evidence="3">KACC 12507</strain>
    </source>
</reference>
<gene>
    <name evidence="2" type="ORF">ACFO4O_03305</name>
</gene>
<organism evidence="2 3">
    <name type="scientific">Glaciecola siphonariae</name>
    <dbReference type="NCBI Taxonomy" id="521012"/>
    <lineage>
        <taxon>Bacteria</taxon>
        <taxon>Pseudomonadati</taxon>
        <taxon>Pseudomonadota</taxon>
        <taxon>Gammaproteobacteria</taxon>
        <taxon>Alteromonadales</taxon>
        <taxon>Alteromonadaceae</taxon>
        <taxon>Glaciecola</taxon>
    </lineage>
</organism>
<dbReference type="InterPro" id="IPR018247">
    <property type="entry name" value="EF_Hand_1_Ca_BS"/>
</dbReference>
<protein>
    <submittedName>
        <fullName evidence="2">EF-hand domain-containing protein</fullName>
    </submittedName>
</protein>
<keyword evidence="3" id="KW-1185">Reference proteome</keyword>
<evidence type="ECO:0000313" key="2">
    <source>
        <dbReference type="EMBL" id="MFC4699182.1"/>
    </source>
</evidence>
<sequence length="86" mass="10237">MSDTQTSPNKMTAEQIADIRKDFDFFDRDQNGQIDLHEFIDLLTILSPKTKINHVQEGFDLIDGNGDGFIDFEEFLSWWQECWWEY</sequence>
<dbReference type="EMBL" id="JBHSGU010000002">
    <property type="protein sequence ID" value="MFC4699182.1"/>
    <property type="molecule type" value="Genomic_DNA"/>
</dbReference>
<proteinExistence type="predicted"/>
<dbReference type="SMART" id="SM00054">
    <property type="entry name" value="EFh"/>
    <property type="match status" value="2"/>
</dbReference>
<dbReference type="Proteomes" id="UP001595897">
    <property type="component" value="Unassembled WGS sequence"/>
</dbReference>
<comment type="caution">
    <text evidence="2">The sequence shown here is derived from an EMBL/GenBank/DDBJ whole genome shotgun (WGS) entry which is preliminary data.</text>
</comment>
<dbReference type="InterPro" id="IPR002048">
    <property type="entry name" value="EF_hand_dom"/>
</dbReference>
<feature type="domain" description="EF-hand" evidence="1">
    <location>
        <begin position="50"/>
        <end position="85"/>
    </location>
</feature>
<dbReference type="RefSeq" id="WP_382405935.1">
    <property type="nucleotide sequence ID" value="NZ_JBHSGU010000002.1"/>
</dbReference>
<dbReference type="CDD" id="cd00051">
    <property type="entry name" value="EFh"/>
    <property type="match status" value="1"/>
</dbReference>